<protein>
    <submittedName>
        <fullName evidence="3">Uncharacterized protein</fullName>
    </submittedName>
</protein>
<reference evidence="3" key="1">
    <citation type="submission" date="2022-06" db="EMBL/GenBank/DDBJ databases">
        <title>Isolation of gut microbiota from human fecal samples.</title>
        <authorList>
            <person name="Pamer E.G."/>
            <person name="Barat B."/>
            <person name="Waligurski E."/>
            <person name="Medina S."/>
            <person name="Paddock L."/>
            <person name="Mostad J."/>
        </authorList>
    </citation>
    <scope>NUCLEOTIDE SEQUENCE</scope>
    <source>
        <strain evidence="3">SL.1.01</strain>
    </source>
</reference>
<dbReference type="Proteomes" id="UP001206013">
    <property type="component" value="Unassembled WGS sequence"/>
</dbReference>
<dbReference type="InterPro" id="IPR017956">
    <property type="entry name" value="AT_hook_DNA-bd_motif"/>
</dbReference>
<gene>
    <name evidence="3" type="ORF">NE692_08515</name>
</gene>
<feature type="compositionally biased region" description="Basic residues" evidence="2">
    <location>
        <begin position="174"/>
        <end position="183"/>
    </location>
</feature>
<sequence>MMLQLHPKTNALGVCDWTFGKINAYTHGNTPTLFQQAGRELVNEGLLVIDEDTEEALLLDHIDLTADSGTIESAYLGTASPRLRRILVSELNRTLRQGKHFSFEWEEIHDILSEPNADSDEYEEPHPSVEPVEDDSLNTSQTDNSTSKKEKEPAKQDDTETSSVKPGETEDKHVKKRRGRPRKNPLPPEGEDKPKRRRGRPRKYKPEPVELMDGTMEPPFEEPMTMEQVKVLPQYDSDTPIDVDDDGKPKYLQWAEIPQQLWFWHPLPEDWSPTQGAADLYKELGGGSKMTIMQAADLFRKVYDSRLYVERDNGFKAAPLSPDRLFIQQLLHWRREKDEENERKAKEKAEQEALLNEEPTIDVDPIWGNPEDLVSSKVEQENPQQEEMTPLIPAEEVPKVRHYKRMVPKDWKPNQKHIDRANELNIDVNTEAEKFYNYSHSNGKKYLDFDRAFDSWLLNADKFNRNGQSRRKTRSEEGYEHNMNMLKESLAQAGWDE</sequence>
<dbReference type="GO" id="GO:0003677">
    <property type="term" value="F:DNA binding"/>
    <property type="evidence" value="ECO:0007669"/>
    <property type="project" value="InterPro"/>
</dbReference>
<keyword evidence="1" id="KW-0175">Coiled coil</keyword>
<accession>A0AAW5JXD0</accession>
<name>A0AAW5JXD0_BIFAD</name>
<dbReference type="RefSeq" id="WP_256134526.1">
    <property type="nucleotide sequence ID" value="NZ_JANFYM010000010.1"/>
</dbReference>
<feature type="coiled-coil region" evidence="1">
    <location>
        <begin position="330"/>
        <end position="357"/>
    </location>
</feature>
<feature type="region of interest" description="Disordered" evidence="2">
    <location>
        <begin position="116"/>
        <end position="215"/>
    </location>
</feature>
<proteinExistence type="predicted"/>
<dbReference type="SMART" id="SM00384">
    <property type="entry name" value="AT_hook"/>
    <property type="match status" value="2"/>
</dbReference>
<evidence type="ECO:0000256" key="2">
    <source>
        <dbReference type="SAM" id="MobiDB-lite"/>
    </source>
</evidence>
<dbReference type="EMBL" id="JANFYM010000010">
    <property type="protein sequence ID" value="MCQ4793499.1"/>
    <property type="molecule type" value="Genomic_DNA"/>
</dbReference>
<comment type="caution">
    <text evidence="3">The sequence shown here is derived from an EMBL/GenBank/DDBJ whole genome shotgun (WGS) entry which is preliminary data.</text>
</comment>
<feature type="compositionally biased region" description="Basic and acidic residues" evidence="2">
    <location>
        <begin position="146"/>
        <end position="158"/>
    </location>
</feature>
<evidence type="ECO:0000313" key="3">
    <source>
        <dbReference type="EMBL" id="MCQ4793499.1"/>
    </source>
</evidence>
<dbReference type="AlphaFoldDB" id="A0AAW5JXD0"/>
<evidence type="ECO:0000256" key="1">
    <source>
        <dbReference type="SAM" id="Coils"/>
    </source>
</evidence>
<evidence type="ECO:0000313" key="4">
    <source>
        <dbReference type="Proteomes" id="UP001206013"/>
    </source>
</evidence>
<organism evidence="3 4">
    <name type="scientific">Bifidobacterium adolescentis</name>
    <dbReference type="NCBI Taxonomy" id="1680"/>
    <lineage>
        <taxon>Bacteria</taxon>
        <taxon>Bacillati</taxon>
        <taxon>Actinomycetota</taxon>
        <taxon>Actinomycetes</taxon>
        <taxon>Bifidobacteriales</taxon>
        <taxon>Bifidobacteriaceae</taxon>
        <taxon>Bifidobacterium</taxon>
    </lineage>
</organism>